<dbReference type="EMBL" id="SJPJ01000001">
    <property type="protein sequence ID" value="TWT81819.1"/>
    <property type="molecule type" value="Genomic_DNA"/>
</dbReference>
<gene>
    <name evidence="1" type="ORF">CA13_32720</name>
</gene>
<reference evidence="1 2" key="1">
    <citation type="submission" date="2019-02" db="EMBL/GenBank/DDBJ databases">
        <title>Deep-cultivation of Planctomycetes and their phenomic and genomic characterization uncovers novel biology.</title>
        <authorList>
            <person name="Wiegand S."/>
            <person name="Jogler M."/>
            <person name="Boedeker C."/>
            <person name="Pinto D."/>
            <person name="Vollmers J."/>
            <person name="Rivas-Marin E."/>
            <person name="Kohn T."/>
            <person name="Peeters S.H."/>
            <person name="Heuer A."/>
            <person name="Rast P."/>
            <person name="Oberbeckmann S."/>
            <person name="Bunk B."/>
            <person name="Jeske O."/>
            <person name="Meyerdierks A."/>
            <person name="Storesund J.E."/>
            <person name="Kallscheuer N."/>
            <person name="Luecker S."/>
            <person name="Lage O.M."/>
            <person name="Pohl T."/>
            <person name="Merkel B.J."/>
            <person name="Hornburger P."/>
            <person name="Mueller R.-W."/>
            <person name="Bruemmer F."/>
            <person name="Labrenz M."/>
            <person name="Spormann A.M."/>
            <person name="Op Den Camp H."/>
            <person name="Overmann J."/>
            <person name="Amann R."/>
            <person name="Jetten M.S.M."/>
            <person name="Mascher T."/>
            <person name="Medema M.H."/>
            <person name="Devos D.P."/>
            <person name="Kaster A.-K."/>
            <person name="Ovreas L."/>
            <person name="Rohde M."/>
            <person name="Galperin M.Y."/>
            <person name="Jogler C."/>
        </authorList>
    </citation>
    <scope>NUCLEOTIDE SEQUENCE [LARGE SCALE GENOMIC DNA]</scope>
    <source>
        <strain evidence="1 2">CA13</strain>
    </source>
</reference>
<proteinExistence type="predicted"/>
<dbReference type="Proteomes" id="UP000315010">
    <property type="component" value="Unassembled WGS sequence"/>
</dbReference>
<organism evidence="1 2">
    <name type="scientific">Novipirellula herctigrandis</name>
    <dbReference type="NCBI Taxonomy" id="2527986"/>
    <lineage>
        <taxon>Bacteria</taxon>
        <taxon>Pseudomonadati</taxon>
        <taxon>Planctomycetota</taxon>
        <taxon>Planctomycetia</taxon>
        <taxon>Pirellulales</taxon>
        <taxon>Pirellulaceae</taxon>
        <taxon>Novipirellula</taxon>
    </lineage>
</organism>
<protein>
    <submittedName>
        <fullName evidence="1">Uncharacterized protein</fullName>
    </submittedName>
</protein>
<evidence type="ECO:0000313" key="1">
    <source>
        <dbReference type="EMBL" id="TWT81819.1"/>
    </source>
</evidence>
<dbReference type="AlphaFoldDB" id="A0A5C5Z355"/>
<keyword evidence="2" id="KW-1185">Reference proteome</keyword>
<comment type="caution">
    <text evidence="1">The sequence shown here is derived from an EMBL/GenBank/DDBJ whole genome shotgun (WGS) entry which is preliminary data.</text>
</comment>
<dbReference type="OrthoDB" id="283515at2"/>
<dbReference type="RefSeq" id="WP_146397954.1">
    <property type="nucleotide sequence ID" value="NZ_SJPJ01000001.1"/>
</dbReference>
<evidence type="ECO:0000313" key="2">
    <source>
        <dbReference type="Proteomes" id="UP000315010"/>
    </source>
</evidence>
<sequence length="160" mass="17246">MTSQNALRLAFVQRGFLATNLIATVIVAASIGCGDDSAAKEILTRKACLAEIESSYRSYQQQNGEPPKDQQVFVDSLSLETETNEEGNTAQDELRSRLMEGDFIVMYGGKLSDQKTDDANTILAFEAGVPGSGGYVVYGDGNVQHIHAKVFAESTTLSTE</sequence>
<accession>A0A5C5Z355</accession>
<name>A0A5C5Z355_9BACT</name>